<keyword evidence="5" id="KW-1185">Reference proteome</keyword>
<sequence>MSTDHYFSENPASAGPETEHAIHLRDRQYKVVTQAGVFSHEKVDKGTAVLLDKVPAPELPQGDLAVDVGCGWGPITLALAREAGGAEVWGVDVNERARELAAKNLERNNLKGRVYSPEEAEAALAGRQINLIWSNPPVRIGKEALHNLLVTWLDRLAPDGTAYLVVQKNLGADSLQRWLVGQGYGCEKIASAKGYRILAVSSR</sequence>
<gene>
    <name evidence="4" type="ORF">DD236_10190</name>
</gene>
<evidence type="ECO:0000256" key="2">
    <source>
        <dbReference type="ARBA" id="ARBA00022679"/>
    </source>
</evidence>
<proteinExistence type="predicted"/>
<dbReference type="InterPro" id="IPR046977">
    <property type="entry name" value="RsmC/RlmG"/>
</dbReference>
<dbReference type="GO" id="GO:0032259">
    <property type="term" value="P:methylation"/>
    <property type="evidence" value="ECO:0007669"/>
    <property type="project" value="UniProtKB-KW"/>
</dbReference>
<dbReference type="GO" id="GO:0008757">
    <property type="term" value="F:S-adenosylmethionine-dependent methyltransferase activity"/>
    <property type="evidence" value="ECO:0007669"/>
    <property type="project" value="InterPro"/>
</dbReference>
<accession>A0A2V1K8G8</accession>
<dbReference type="CDD" id="cd02440">
    <property type="entry name" value="AdoMet_MTases"/>
    <property type="match status" value="1"/>
</dbReference>
<dbReference type="PANTHER" id="PTHR47816">
    <property type="entry name" value="RIBOSOMAL RNA SMALL SUBUNIT METHYLTRANSFERASE C"/>
    <property type="match status" value="1"/>
</dbReference>
<dbReference type="InterPro" id="IPR007848">
    <property type="entry name" value="Small_mtfrase_dom"/>
</dbReference>
<dbReference type="PANTHER" id="PTHR47816:SF4">
    <property type="entry name" value="RIBOSOMAL RNA SMALL SUBUNIT METHYLTRANSFERASE C"/>
    <property type="match status" value="1"/>
</dbReference>
<dbReference type="OrthoDB" id="9764961at2"/>
<protein>
    <submittedName>
        <fullName evidence="4">Methyltransferase</fullName>
    </submittedName>
</protein>
<feature type="domain" description="Methyltransferase small" evidence="3">
    <location>
        <begin position="29"/>
        <end position="198"/>
    </location>
</feature>
<dbReference type="InterPro" id="IPR029063">
    <property type="entry name" value="SAM-dependent_MTases_sf"/>
</dbReference>
<reference evidence="5" key="1">
    <citation type="submission" date="2018-05" db="EMBL/GenBank/DDBJ databases">
        <authorList>
            <person name="Li Y."/>
        </authorList>
    </citation>
    <scope>NUCLEOTIDE SEQUENCE [LARGE SCALE GENOMIC DNA]</scope>
    <source>
        <strain evidence="5">sk1b4</strain>
    </source>
</reference>
<dbReference type="Pfam" id="PF05175">
    <property type="entry name" value="MTS"/>
    <property type="match status" value="1"/>
</dbReference>
<dbReference type="AlphaFoldDB" id="A0A2V1K8G8"/>
<comment type="caution">
    <text evidence="4">The sequence shown here is derived from an EMBL/GenBank/DDBJ whole genome shotgun (WGS) entry which is preliminary data.</text>
</comment>
<dbReference type="EMBL" id="QETB01000005">
    <property type="protein sequence ID" value="PWF25797.1"/>
    <property type="molecule type" value="Genomic_DNA"/>
</dbReference>
<evidence type="ECO:0000256" key="1">
    <source>
        <dbReference type="ARBA" id="ARBA00022603"/>
    </source>
</evidence>
<name>A0A2V1K8G8_9ACTO</name>
<dbReference type="RefSeq" id="WP_109094286.1">
    <property type="nucleotide sequence ID" value="NZ_QETB01000005.1"/>
</dbReference>
<dbReference type="Gene3D" id="3.40.50.150">
    <property type="entry name" value="Vaccinia Virus protein VP39"/>
    <property type="match status" value="1"/>
</dbReference>
<evidence type="ECO:0000313" key="4">
    <source>
        <dbReference type="EMBL" id="PWF25797.1"/>
    </source>
</evidence>
<evidence type="ECO:0000259" key="3">
    <source>
        <dbReference type="Pfam" id="PF05175"/>
    </source>
</evidence>
<organism evidence="4 5">
    <name type="scientific">Ancrocorticia populi</name>
    <dbReference type="NCBI Taxonomy" id="2175228"/>
    <lineage>
        <taxon>Bacteria</taxon>
        <taxon>Bacillati</taxon>
        <taxon>Actinomycetota</taxon>
        <taxon>Actinomycetes</taxon>
        <taxon>Actinomycetales</taxon>
        <taxon>Actinomycetaceae</taxon>
        <taxon>Ancrocorticia</taxon>
    </lineage>
</organism>
<keyword evidence="2 4" id="KW-0808">Transferase</keyword>
<dbReference type="SUPFAM" id="SSF53335">
    <property type="entry name" value="S-adenosyl-L-methionine-dependent methyltransferases"/>
    <property type="match status" value="1"/>
</dbReference>
<keyword evidence="1 4" id="KW-0489">Methyltransferase</keyword>
<dbReference type="Proteomes" id="UP000245283">
    <property type="component" value="Unassembled WGS sequence"/>
</dbReference>
<evidence type="ECO:0000313" key="5">
    <source>
        <dbReference type="Proteomes" id="UP000245283"/>
    </source>
</evidence>